<proteinExistence type="predicted"/>
<protein>
    <recommendedName>
        <fullName evidence="2">DUF2154 domain-containing protein</fullName>
    </recommendedName>
</protein>
<evidence type="ECO:0000313" key="3">
    <source>
        <dbReference type="EMBL" id="GEN54913.1"/>
    </source>
</evidence>
<name>A0A511WX34_9BACI</name>
<dbReference type="AlphaFoldDB" id="A0A511WX34"/>
<keyword evidence="1" id="KW-0732">Signal</keyword>
<dbReference type="EMBL" id="BJYD01000028">
    <property type="protein sequence ID" value="GEN54913.1"/>
    <property type="molecule type" value="Genomic_DNA"/>
</dbReference>
<dbReference type="PROSITE" id="PS51257">
    <property type="entry name" value="PROKAR_LIPOPROTEIN"/>
    <property type="match status" value="1"/>
</dbReference>
<dbReference type="RefSeq" id="WP_167506257.1">
    <property type="nucleotide sequence ID" value="NZ_BJYD01000028.1"/>
</dbReference>
<reference evidence="3 4" key="1">
    <citation type="submission" date="2019-07" db="EMBL/GenBank/DDBJ databases">
        <title>Whole genome shotgun sequence of Halobacillus faecis NBRC 103569.</title>
        <authorList>
            <person name="Hosoyama A."/>
            <person name="Uohara A."/>
            <person name="Ohji S."/>
            <person name="Ichikawa N."/>
        </authorList>
    </citation>
    <scope>NUCLEOTIDE SEQUENCE [LARGE SCALE GENOMIC DNA]</scope>
    <source>
        <strain evidence="3 4">NBRC 103569</strain>
    </source>
</reference>
<dbReference type="InterPro" id="IPR031346">
    <property type="entry name" value="DUF2154_N"/>
</dbReference>
<feature type="chain" id="PRO_5021874958" description="DUF2154 domain-containing protein" evidence="1">
    <location>
        <begin position="26"/>
        <end position="231"/>
    </location>
</feature>
<feature type="domain" description="DUF2154" evidence="2">
    <location>
        <begin position="39"/>
        <end position="123"/>
    </location>
</feature>
<sequence>MKKIYKTLLGASSLMALAGCSFVQAGEQVEETLRVEHAEAEKLNVEIDMGVGALTLGTGTEDWLEGSFLYPENHWIPKLSHRNDTIKLTQTKQKKKIMNKQKSEWDVLLTKNTPLDLSIQTGAAETTLDLTEAKLHNLSIEAGVGECTVDLSGDYEESFDSKIQTGVGESIVYLPKKTGVKVTAEKGIGEIHMEGLTKMGDSWVNEAYDSSATRIHIDAEMGVGDLTFIVK</sequence>
<feature type="signal peptide" evidence="1">
    <location>
        <begin position="1"/>
        <end position="25"/>
    </location>
</feature>
<organism evidence="3 4">
    <name type="scientific">Halobacillus faecis</name>
    <dbReference type="NCBI Taxonomy" id="360184"/>
    <lineage>
        <taxon>Bacteria</taxon>
        <taxon>Bacillati</taxon>
        <taxon>Bacillota</taxon>
        <taxon>Bacilli</taxon>
        <taxon>Bacillales</taxon>
        <taxon>Bacillaceae</taxon>
        <taxon>Halobacillus</taxon>
    </lineage>
</organism>
<comment type="caution">
    <text evidence="3">The sequence shown here is derived from an EMBL/GenBank/DDBJ whole genome shotgun (WGS) entry which is preliminary data.</text>
</comment>
<gene>
    <name evidence="3" type="ORF">HFA01_31750</name>
</gene>
<accession>A0A511WX34</accession>
<evidence type="ECO:0000259" key="2">
    <source>
        <dbReference type="Pfam" id="PF17115"/>
    </source>
</evidence>
<evidence type="ECO:0000313" key="4">
    <source>
        <dbReference type="Proteomes" id="UP000321886"/>
    </source>
</evidence>
<dbReference type="Pfam" id="PF17115">
    <property type="entry name" value="Toast_rack_N"/>
    <property type="match status" value="1"/>
</dbReference>
<keyword evidence="4" id="KW-1185">Reference proteome</keyword>
<dbReference type="Proteomes" id="UP000321886">
    <property type="component" value="Unassembled WGS sequence"/>
</dbReference>
<evidence type="ECO:0000256" key="1">
    <source>
        <dbReference type="SAM" id="SignalP"/>
    </source>
</evidence>